<evidence type="ECO:0000313" key="6">
    <source>
        <dbReference type="EMBL" id="CAI9270284.1"/>
    </source>
</evidence>
<dbReference type="EMBL" id="OX465078">
    <property type="protein sequence ID" value="CAI9270284.1"/>
    <property type="molecule type" value="Genomic_DNA"/>
</dbReference>
<dbReference type="Proteomes" id="UP001177003">
    <property type="component" value="Chromosome 2"/>
</dbReference>
<dbReference type="SUPFAM" id="SSF52540">
    <property type="entry name" value="P-loop containing nucleoside triphosphate hydrolases"/>
    <property type="match status" value="1"/>
</dbReference>
<dbReference type="Gene3D" id="1.10.8.430">
    <property type="entry name" value="Helical domain of apoptotic protease-activating factors"/>
    <property type="match status" value="1"/>
</dbReference>
<dbReference type="InterPro" id="IPR002182">
    <property type="entry name" value="NB-ARC"/>
</dbReference>
<dbReference type="Pfam" id="PF00931">
    <property type="entry name" value="NB-ARC"/>
    <property type="match status" value="1"/>
</dbReference>
<dbReference type="InterPro" id="IPR042197">
    <property type="entry name" value="Apaf_helical"/>
</dbReference>
<accession>A0AA35Y7M6</accession>
<protein>
    <recommendedName>
        <fullName evidence="5">NB-ARC domain-containing protein</fullName>
    </recommendedName>
</protein>
<keyword evidence="7" id="KW-1185">Reference proteome</keyword>
<feature type="domain" description="NB-ARC" evidence="5">
    <location>
        <begin position="4"/>
        <end position="110"/>
    </location>
</feature>
<evidence type="ECO:0000313" key="7">
    <source>
        <dbReference type="Proteomes" id="UP001177003"/>
    </source>
</evidence>
<keyword evidence="2" id="KW-0611">Plant defense</keyword>
<gene>
    <name evidence="6" type="ORF">LSALG_LOCUS10606</name>
</gene>
<evidence type="ECO:0000256" key="4">
    <source>
        <dbReference type="SAM" id="MobiDB-lite"/>
    </source>
</evidence>
<sequence length="337" mass="37289">MAVVGENPDINAIQESIASYLGIQLKDQAKQVRVDKLRQGFEAKLKGGENKFLIILDDVWKPVDLEDIGLSLLPNHGVNFKVLLTSQNKDVCTEMGVKADSVLNVGLLTEANVEAQSFFLQLWEPYDDVDHELHKIGEEIVKKCCGLPIAIKTMACTLRSKNKDTWKSALSCLQHHDISTVVPTVFQTSYDNIQDEVTGDTFLLCGLFLEDFDIPTEDLLKEARYQLNVCIERLMHTNLLIESDVVGCVKLHDLRASLAWRTPASPAWPSLASPAGDSPAGLARRSLAWHSLAMEEELSLDSLPQVVQPPLDFPMAQPPLYSGRVAQPPPAAAIHHH</sequence>
<evidence type="ECO:0000256" key="3">
    <source>
        <dbReference type="ARBA" id="ARBA00022840"/>
    </source>
</evidence>
<dbReference type="GO" id="GO:0005524">
    <property type="term" value="F:ATP binding"/>
    <property type="evidence" value="ECO:0007669"/>
    <property type="project" value="UniProtKB-KW"/>
</dbReference>
<keyword evidence="3" id="KW-0547">Nucleotide-binding</keyword>
<dbReference type="AlphaFoldDB" id="A0AA35Y7M6"/>
<evidence type="ECO:0000259" key="5">
    <source>
        <dbReference type="Pfam" id="PF00931"/>
    </source>
</evidence>
<dbReference type="GO" id="GO:0006952">
    <property type="term" value="P:defense response"/>
    <property type="evidence" value="ECO:0007669"/>
    <property type="project" value="UniProtKB-KW"/>
</dbReference>
<keyword evidence="1" id="KW-0433">Leucine-rich repeat</keyword>
<proteinExistence type="predicted"/>
<dbReference type="InterPro" id="IPR027417">
    <property type="entry name" value="P-loop_NTPase"/>
</dbReference>
<dbReference type="GO" id="GO:0043531">
    <property type="term" value="F:ADP binding"/>
    <property type="evidence" value="ECO:0007669"/>
    <property type="project" value="InterPro"/>
</dbReference>
<keyword evidence="3" id="KW-0067">ATP-binding</keyword>
<evidence type="ECO:0000256" key="1">
    <source>
        <dbReference type="ARBA" id="ARBA00022614"/>
    </source>
</evidence>
<dbReference type="InterPro" id="IPR050905">
    <property type="entry name" value="Plant_NBS-LRR"/>
</dbReference>
<organism evidence="6 7">
    <name type="scientific">Lactuca saligna</name>
    <name type="common">Willowleaf lettuce</name>
    <dbReference type="NCBI Taxonomy" id="75948"/>
    <lineage>
        <taxon>Eukaryota</taxon>
        <taxon>Viridiplantae</taxon>
        <taxon>Streptophyta</taxon>
        <taxon>Embryophyta</taxon>
        <taxon>Tracheophyta</taxon>
        <taxon>Spermatophyta</taxon>
        <taxon>Magnoliopsida</taxon>
        <taxon>eudicotyledons</taxon>
        <taxon>Gunneridae</taxon>
        <taxon>Pentapetalae</taxon>
        <taxon>asterids</taxon>
        <taxon>campanulids</taxon>
        <taxon>Asterales</taxon>
        <taxon>Asteraceae</taxon>
        <taxon>Cichorioideae</taxon>
        <taxon>Cichorieae</taxon>
        <taxon>Lactucinae</taxon>
        <taxon>Lactuca</taxon>
    </lineage>
</organism>
<name>A0AA35Y7M6_LACSI</name>
<evidence type="ECO:0000256" key="2">
    <source>
        <dbReference type="ARBA" id="ARBA00022821"/>
    </source>
</evidence>
<dbReference type="PANTHER" id="PTHR33463:SF96">
    <property type="entry name" value="LEUCINE-RICH REPEAT DOMAIN, L DOMAIN-LIKE PROTEIN-RELATED"/>
    <property type="match status" value="1"/>
</dbReference>
<dbReference type="PANTHER" id="PTHR33463">
    <property type="entry name" value="NB-ARC DOMAIN-CONTAINING PROTEIN-RELATED"/>
    <property type="match status" value="1"/>
</dbReference>
<dbReference type="Gene3D" id="3.40.50.300">
    <property type="entry name" value="P-loop containing nucleotide triphosphate hydrolases"/>
    <property type="match status" value="1"/>
</dbReference>
<reference evidence="6" key="1">
    <citation type="submission" date="2023-04" db="EMBL/GenBank/DDBJ databases">
        <authorList>
            <person name="Vijverberg K."/>
            <person name="Xiong W."/>
            <person name="Schranz E."/>
        </authorList>
    </citation>
    <scope>NUCLEOTIDE SEQUENCE</scope>
</reference>
<feature type="region of interest" description="Disordered" evidence="4">
    <location>
        <begin position="318"/>
        <end position="337"/>
    </location>
</feature>